<organism evidence="7 8">
    <name type="scientific">Paramuricea clavata</name>
    <name type="common">Red gorgonian</name>
    <name type="synonym">Violescent sea-whip</name>
    <dbReference type="NCBI Taxonomy" id="317549"/>
    <lineage>
        <taxon>Eukaryota</taxon>
        <taxon>Metazoa</taxon>
        <taxon>Cnidaria</taxon>
        <taxon>Anthozoa</taxon>
        <taxon>Octocorallia</taxon>
        <taxon>Malacalcyonacea</taxon>
        <taxon>Plexauridae</taxon>
        <taxon>Paramuricea</taxon>
    </lineage>
</organism>
<evidence type="ECO:0000313" key="7">
    <source>
        <dbReference type="EMBL" id="CAB4006309.1"/>
    </source>
</evidence>
<evidence type="ECO:0000256" key="1">
    <source>
        <dbReference type="ARBA" id="ARBA00005031"/>
    </source>
</evidence>
<protein>
    <recommendedName>
        <fullName evidence="3">phosphopyruvate hydratase</fullName>
        <ecNumber evidence="3">4.2.1.11</ecNumber>
    </recommendedName>
    <alternativeName>
        <fullName evidence="6">2-phospho-D-glycerate hydro-lyase</fullName>
    </alternativeName>
</protein>
<dbReference type="SUPFAM" id="SSF51604">
    <property type="entry name" value="Enolase C-terminal domain-like"/>
    <property type="match status" value="1"/>
</dbReference>
<evidence type="ECO:0000256" key="6">
    <source>
        <dbReference type="ARBA" id="ARBA00031125"/>
    </source>
</evidence>
<comment type="pathway">
    <text evidence="1">Carbohydrate degradation; glycolysis; pyruvate from D-glyceraldehyde 3-phosphate: step 4/5.</text>
</comment>
<gene>
    <name evidence="7" type="ORF">PACLA_8A031961</name>
</gene>
<keyword evidence="4" id="KW-0324">Glycolysis</keyword>
<dbReference type="PANTHER" id="PTHR11902:SF30">
    <property type="entry name" value="ENOLASE 4"/>
    <property type="match status" value="1"/>
</dbReference>
<dbReference type="GO" id="GO:0004634">
    <property type="term" value="F:phosphopyruvate hydratase activity"/>
    <property type="evidence" value="ECO:0007669"/>
    <property type="project" value="UniProtKB-EC"/>
</dbReference>
<dbReference type="Proteomes" id="UP001152795">
    <property type="component" value="Unassembled WGS sequence"/>
</dbReference>
<dbReference type="PANTHER" id="PTHR11902">
    <property type="entry name" value="ENOLASE"/>
    <property type="match status" value="1"/>
</dbReference>
<evidence type="ECO:0000256" key="3">
    <source>
        <dbReference type="ARBA" id="ARBA00012058"/>
    </source>
</evidence>
<evidence type="ECO:0000256" key="4">
    <source>
        <dbReference type="ARBA" id="ARBA00023152"/>
    </source>
</evidence>
<name>A0A7D9EFV5_PARCT</name>
<dbReference type="SMART" id="SM01192">
    <property type="entry name" value="Enolase_C"/>
    <property type="match status" value="1"/>
</dbReference>
<dbReference type="GO" id="GO:0000287">
    <property type="term" value="F:magnesium ion binding"/>
    <property type="evidence" value="ECO:0007669"/>
    <property type="project" value="InterPro"/>
</dbReference>
<evidence type="ECO:0000256" key="2">
    <source>
        <dbReference type="ARBA" id="ARBA00009604"/>
    </source>
</evidence>
<dbReference type="InterPro" id="IPR020810">
    <property type="entry name" value="Enolase_C"/>
</dbReference>
<keyword evidence="8" id="KW-1185">Reference proteome</keyword>
<comment type="caution">
    <text evidence="7">The sequence shown here is derived from an EMBL/GenBank/DDBJ whole genome shotgun (WGS) entry which is preliminary data.</text>
</comment>
<dbReference type="Gene3D" id="3.20.20.120">
    <property type="entry name" value="Enolase-like C-terminal domain"/>
    <property type="match status" value="1"/>
</dbReference>
<keyword evidence="5" id="KW-0456">Lyase</keyword>
<dbReference type="GO" id="GO:0006096">
    <property type="term" value="P:glycolytic process"/>
    <property type="evidence" value="ECO:0007669"/>
    <property type="project" value="UniProtKB-UniPathway"/>
</dbReference>
<dbReference type="EMBL" id="CACRXK020005473">
    <property type="protein sequence ID" value="CAB4006309.1"/>
    <property type="molecule type" value="Genomic_DNA"/>
</dbReference>
<dbReference type="InterPro" id="IPR036849">
    <property type="entry name" value="Enolase-like_C_sf"/>
</dbReference>
<dbReference type="InterPro" id="IPR000941">
    <property type="entry name" value="Enolase"/>
</dbReference>
<dbReference type="EC" id="4.2.1.11" evidence="3"/>
<dbReference type="AlphaFoldDB" id="A0A7D9EFV5"/>
<dbReference type="OrthoDB" id="10009078at2759"/>
<evidence type="ECO:0000313" key="8">
    <source>
        <dbReference type="Proteomes" id="UP001152795"/>
    </source>
</evidence>
<accession>A0A7D9EFV5</accession>
<dbReference type="GO" id="GO:0000015">
    <property type="term" value="C:phosphopyruvate hydratase complex"/>
    <property type="evidence" value="ECO:0007669"/>
    <property type="project" value="InterPro"/>
</dbReference>
<sequence length="355" mass="40223">MELDEESADTAVHLDVLTVSMALAQSASYLQKCQLYLYLYKTAHNQEPSSLSLPTPMMTVLRSDKRTAGKLYMLKDVMIFMKKNIPPMQALRQLTEIYQQLELIVQQKPTSNMRADNGAFTPPMDKLEQALDLIRDAISGAGYSFEDDVALAVNFATKDIYDKDKQKYEICLNTFKSCDDLVNVYVDLCERYPEIKVFVDPLLSHDREGFSKLNERIGGNCFVINQESFSNNPKVLRKTLKEGFVSGNVMKMENASTVPQLFQQLKAIEDCPRILFVSPNEVETHEHFMVDMAVAVQADFIVFGGPGRSDNIRKYNRLQAIEHELNVLNILVHKEPLIPLHTDAPTELESGENTT</sequence>
<dbReference type="UniPathway" id="UPA00109">
    <property type="reaction ID" value="UER00187"/>
</dbReference>
<reference evidence="7" key="1">
    <citation type="submission" date="2020-04" db="EMBL/GenBank/DDBJ databases">
        <authorList>
            <person name="Alioto T."/>
            <person name="Alioto T."/>
            <person name="Gomez Garrido J."/>
        </authorList>
    </citation>
    <scope>NUCLEOTIDE SEQUENCE</scope>
    <source>
        <strain evidence="7">A484AB</strain>
    </source>
</reference>
<proteinExistence type="inferred from homology"/>
<comment type="similarity">
    <text evidence="2">Belongs to the enolase family.</text>
</comment>
<dbReference type="Pfam" id="PF00113">
    <property type="entry name" value="Enolase_C"/>
    <property type="match status" value="1"/>
</dbReference>
<evidence type="ECO:0000256" key="5">
    <source>
        <dbReference type="ARBA" id="ARBA00023239"/>
    </source>
</evidence>